<dbReference type="PANTHER" id="PTHR30469:SF15">
    <property type="entry name" value="HLYD FAMILY OF SECRETION PROTEINS"/>
    <property type="match status" value="1"/>
</dbReference>
<keyword evidence="4" id="KW-1185">Reference proteome</keyword>
<evidence type="ECO:0000313" key="3">
    <source>
        <dbReference type="EMBL" id="MDM5270798.1"/>
    </source>
</evidence>
<evidence type="ECO:0000313" key="4">
    <source>
        <dbReference type="Proteomes" id="UP001169069"/>
    </source>
</evidence>
<reference evidence="3" key="1">
    <citation type="submission" date="2023-01" db="EMBL/GenBank/DDBJ databases">
        <title>Sulfurovum sp. zt1-1 genome assembly.</title>
        <authorList>
            <person name="Wang J."/>
        </authorList>
    </citation>
    <scope>NUCLEOTIDE SEQUENCE</scope>
    <source>
        <strain evidence="3">Zt1-1</strain>
    </source>
</reference>
<keyword evidence="1" id="KW-0175">Coiled coil</keyword>
<protein>
    <submittedName>
        <fullName evidence="3">Biotin/lipoyl-binding protein</fullName>
    </submittedName>
</protein>
<accession>A0ABT7QVC5</accession>
<keyword evidence="2" id="KW-1133">Transmembrane helix</keyword>
<dbReference type="SUPFAM" id="SSF111369">
    <property type="entry name" value="HlyD-like secretion proteins"/>
    <property type="match status" value="1"/>
</dbReference>
<dbReference type="Gene3D" id="2.40.50.100">
    <property type="match status" value="1"/>
</dbReference>
<evidence type="ECO:0000256" key="1">
    <source>
        <dbReference type="SAM" id="Coils"/>
    </source>
</evidence>
<dbReference type="EMBL" id="JAQIBD010000001">
    <property type="protein sequence ID" value="MDM5270798.1"/>
    <property type="molecule type" value="Genomic_DNA"/>
</dbReference>
<dbReference type="Proteomes" id="UP001169069">
    <property type="component" value="Unassembled WGS sequence"/>
</dbReference>
<organism evidence="3 4">
    <name type="scientific">Sulfurovum zhangzhouensis</name>
    <dbReference type="NCBI Taxonomy" id="3019067"/>
    <lineage>
        <taxon>Bacteria</taxon>
        <taxon>Pseudomonadati</taxon>
        <taxon>Campylobacterota</taxon>
        <taxon>Epsilonproteobacteria</taxon>
        <taxon>Campylobacterales</taxon>
        <taxon>Sulfurovaceae</taxon>
        <taxon>Sulfurovum</taxon>
    </lineage>
</organism>
<feature type="transmembrane region" description="Helical" evidence="2">
    <location>
        <begin position="7"/>
        <end position="25"/>
    </location>
</feature>
<dbReference type="PANTHER" id="PTHR30469">
    <property type="entry name" value="MULTIDRUG RESISTANCE PROTEIN MDTA"/>
    <property type="match status" value="1"/>
</dbReference>
<dbReference type="Gene3D" id="2.40.420.20">
    <property type="match status" value="1"/>
</dbReference>
<comment type="caution">
    <text evidence="3">The sequence shown here is derived from an EMBL/GenBank/DDBJ whole genome shotgun (WGS) entry which is preliminary data.</text>
</comment>
<keyword evidence="2" id="KW-0812">Transmembrane</keyword>
<feature type="coiled-coil region" evidence="1">
    <location>
        <begin position="160"/>
        <end position="187"/>
    </location>
</feature>
<dbReference type="Gene3D" id="1.10.287.470">
    <property type="entry name" value="Helix hairpin bin"/>
    <property type="match status" value="1"/>
</dbReference>
<proteinExistence type="predicted"/>
<gene>
    <name evidence="3" type="ORF">PGH07_01250</name>
</gene>
<evidence type="ECO:0000256" key="2">
    <source>
        <dbReference type="SAM" id="Phobius"/>
    </source>
</evidence>
<name>A0ABT7QVC5_9BACT</name>
<sequence length="362" mass="39329">MTTKSKIIIVMTVGILLVIAVSKLYTKRSELVNEPAMKSYAVIVSSQPVRNAMVSLSLPYLAIVQSDKDVVLSSRTSSRILEMVKCGSPVKKGDILIQLDSDELNDKKSALKLQIASTQADIMAKKILLDTALSSHERTKALLKVKGASIEQFDKESSSISDIEAALQSLKNQIEILNLNISQIDNALSYTILKSPINGVASECNANIGDIAAPGKPLITVESESGKYLLVRFSGNISSHEIKYKNKIYPLIPMKSTFNGLNEYRADLNTSRARGERVTVSVTTYHAEGIKVPLNALLEKEGKTYCFVIKGEHAAPVAVNIIARGEEGVVVKGLKEGEEIVVAQPDILLKLLSGVPLRIRGE</sequence>
<dbReference type="RefSeq" id="WP_289412074.1">
    <property type="nucleotide sequence ID" value="NZ_JAQIBD010000001.1"/>
</dbReference>
<keyword evidence="2" id="KW-0472">Membrane</keyword>